<evidence type="ECO:0000313" key="4">
    <source>
        <dbReference type="Proteomes" id="UP000240883"/>
    </source>
</evidence>
<protein>
    <recommendedName>
        <fullName evidence="2">N-acetyltransferase domain-containing protein</fullName>
    </recommendedName>
</protein>
<feature type="region of interest" description="Disordered" evidence="1">
    <location>
        <begin position="1"/>
        <end position="25"/>
    </location>
</feature>
<gene>
    <name evidence="3" type="ORF">BS50DRAFT_586935</name>
</gene>
<dbReference type="InterPro" id="IPR000182">
    <property type="entry name" value="GNAT_dom"/>
</dbReference>
<organism evidence="3 4">
    <name type="scientific">Corynespora cassiicola Philippines</name>
    <dbReference type="NCBI Taxonomy" id="1448308"/>
    <lineage>
        <taxon>Eukaryota</taxon>
        <taxon>Fungi</taxon>
        <taxon>Dikarya</taxon>
        <taxon>Ascomycota</taxon>
        <taxon>Pezizomycotina</taxon>
        <taxon>Dothideomycetes</taxon>
        <taxon>Pleosporomycetidae</taxon>
        <taxon>Pleosporales</taxon>
        <taxon>Corynesporascaceae</taxon>
        <taxon>Corynespora</taxon>
    </lineage>
</organism>
<dbReference type="Pfam" id="PF13302">
    <property type="entry name" value="Acetyltransf_3"/>
    <property type="match status" value="1"/>
</dbReference>
<feature type="compositionally biased region" description="Polar residues" evidence="1">
    <location>
        <begin position="1"/>
        <end position="22"/>
    </location>
</feature>
<keyword evidence="4" id="KW-1185">Reference proteome</keyword>
<dbReference type="AlphaFoldDB" id="A0A2T2NQF9"/>
<evidence type="ECO:0000313" key="3">
    <source>
        <dbReference type="EMBL" id="PSN67675.1"/>
    </source>
</evidence>
<dbReference type="EMBL" id="KZ678134">
    <property type="protein sequence ID" value="PSN67675.1"/>
    <property type="molecule type" value="Genomic_DNA"/>
</dbReference>
<proteinExistence type="predicted"/>
<feature type="domain" description="N-acetyltransferase" evidence="2">
    <location>
        <begin position="39"/>
        <end position="224"/>
    </location>
</feature>
<accession>A0A2T2NQF9</accession>
<evidence type="ECO:0000256" key="1">
    <source>
        <dbReference type="SAM" id="MobiDB-lite"/>
    </source>
</evidence>
<dbReference type="SUPFAM" id="SSF55729">
    <property type="entry name" value="Acyl-CoA N-acyltransferases (Nat)"/>
    <property type="match status" value="1"/>
</dbReference>
<evidence type="ECO:0000259" key="2">
    <source>
        <dbReference type="PROSITE" id="PS51186"/>
    </source>
</evidence>
<dbReference type="OrthoDB" id="4072826at2759"/>
<name>A0A2T2NQF9_CORCC</name>
<reference evidence="3 4" key="1">
    <citation type="journal article" date="2018" name="Front. Microbiol.">
        <title>Genome-Wide Analysis of Corynespora cassiicola Leaf Fall Disease Putative Effectors.</title>
        <authorList>
            <person name="Lopez D."/>
            <person name="Ribeiro S."/>
            <person name="Label P."/>
            <person name="Fumanal B."/>
            <person name="Venisse J.S."/>
            <person name="Kohler A."/>
            <person name="de Oliveira R.R."/>
            <person name="Labutti K."/>
            <person name="Lipzen A."/>
            <person name="Lail K."/>
            <person name="Bauer D."/>
            <person name="Ohm R.A."/>
            <person name="Barry K.W."/>
            <person name="Spatafora J."/>
            <person name="Grigoriev I.V."/>
            <person name="Martin F.M."/>
            <person name="Pujade-Renaud V."/>
        </authorList>
    </citation>
    <scope>NUCLEOTIDE SEQUENCE [LARGE SCALE GENOMIC DNA]</scope>
    <source>
        <strain evidence="3 4">Philippines</strain>
    </source>
</reference>
<sequence>MALRNSSVPVLTTAPQESSRLSTAEFKESDSQTLGFDEIILRSLKADDLPAYHTLLQEKETMILAGLDAMYPESTAIGYFNQVIEEPWRVGIFLQPNNLIGDAGVSKNREDWPEVFIMLKQEYRAKGYATQAILKLLTMWWNLSRETTELNVQPISLDPDETSQSHQGNLTVRERLYFPARINSENVQRKLKKYGLEFRGEVQKKIDSNEGETARTYYLWQIRRPQEN</sequence>
<dbReference type="InterPro" id="IPR016181">
    <property type="entry name" value="Acyl_CoA_acyltransferase"/>
</dbReference>
<dbReference type="PROSITE" id="PS51186">
    <property type="entry name" value="GNAT"/>
    <property type="match status" value="1"/>
</dbReference>
<dbReference type="Gene3D" id="3.40.630.30">
    <property type="match status" value="1"/>
</dbReference>
<dbReference type="GO" id="GO:0016747">
    <property type="term" value="F:acyltransferase activity, transferring groups other than amino-acyl groups"/>
    <property type="evidence" value="ECO:0007669"/>
    <property type="project" value="InterPro"/>
</dbReference>
<dbReference type="Proteomes" id="UP000240883">
    <property type="component" value="Unassembled WGS sequence"/>
</dbReference>
<dbReference type="STRING" id="1448308.A0A2T2NQF9"/>